<dbReference type="EMBL" id="QXHD01000004">
    <property type="protein sequence ID" value="NEZ59456.1"/>
    <property type="molecule type" value="Genomic_DNA"/>
</dbReference>
<accession>A0A6M0RTG1</accession>
<evidence type="ECO:0000313" key="3">
    <source>
        <dbReference type="Proteomes" id="UP000481033"/>
    </source>
</evidence>
<dbReference type="Proteomes" id="UP000481033">
    <property type="component" value="Unassembled WGS sequence"/>
</dbReference>
<reference evidence="2 3" key="1">
    <citation type="journal article" date="2020" name="Microb. Ecol.">
        <title>Ecogenomics of the Marine Benthic Filamentous Cyanobacterium Adonisia.</title>
        <authorList>
            <person name="Walter J.M."/>
            <person name="Coutinho F.H."/>
            <person name="Leomil L."/>
            <person name="Hargreaves P.I."/>
            <person name="Campeao M.E."/>
            <person name="Vieira V.V."/>
            <person name="Silva B.S."/>
            <person name="Fistarol G.O."/>
            <person name="Salomon P.S."/>
            <person name="Sawabe T."/>
            <person name="Mino S."/>
            <person name="Hosokawa M."/>
            <person name="Miyashita H."/>
            <person name="Maruyama F."/>
            <person name="van Verk M.C."/>
            <person name="Dutilh B.E."/>
            <person name="Thompson C.C."/>
            <person name="Thompson F.L."/>
        </authorList>
    </citation>
    <scope>NUCLEOTIDE SEQUENCE [LARGE SCALE GENOMIC DNA]</scope>
    <source>
        <strain evidence="2 3">CCMR0081</strain>
    </source>
</reference>
<feature type="region of interest" description="Disordered" evidence="1">
    <location>
        <begin position="1"/>
        <end position="24"/>
    </location>
</feature>
<evidence type="ECO:0000256" key="1">
    <source>
        <dbReference type="SAM" id="MobiDB-lite"/>
    </source>
</evidence>
<proteinExistence type="predicted"/>
<organism evidence="2 3">
    <name type="scientific">Adonisia turfae CCMR0081</name>
    <dbReference type="NCBI Taxonomy" id="2292702"/>
    <lineage>
        <taxon>Bacteria</taxon>
        <taxon>Bacillati</taxon>
        <taxon>Cyanobacteriota</taxon>
        <taxon>Adonisia</taxon>
        <taxon>Adonisia turfae</taxon>
    </lineage>
</organism>
<comment type="caution">
    <text evidence="2">The sequence shown here is derived from an EMBL/GenBank/DDBJ whole genome shotgun (WGS) entry which is preliminary data.</text>
</comment>
<protein>
    <submittedName>
        <fullName evidence="2">Uncharacterized protein</fullName>
    </submittedName>
</protein>
<evidence type="ECO:0000313" key="2">
    <source>
        <dbReference type="EMBL" id="NEZ59456.1"/>
    </source>
</evidence>
<name>A0A6M0RTG1_9CYAN</name>
<feature type="compositionally biased region" description="Basic and acidic residues" evidence="1">
    <location>
        <begin position="8"/>
        <end position="19"/>
    </location>
</feature>
<keyword evidence="3" id="KW-1185">Reference proteome</keyword>
<dbReference type="AlphaFoldDB" id="A0A6M0RTG1"/>
<sequence>MGGSLGPHEQEGFGEERSEQPSSQLTNFRPVYFVGWLTAKPAAWDPSEFPTPPWLGRSAALEPYEKNDLYPQ</sequence>
<gene>
    <name evidence="2" type="ORF">DXZ20_28185</name>
</gene>